<evidence type="ECO:0000313" key="9">
    <source>
        <dbReference type="EMBL" id="KAJ9154283.1"/>
    </source>
</evidence>
<keyword evidence="10" id="KW-1185">Reference proteome</keyword>
<dbReference type="EMBL" id="JARPOI010000015">
    <property type="protein sequence ID" value="KAJ9154283.1"/>
    <property type="molecule type" value="Genomic_DNA"/>
</dbReference>
<proteinExistence type="inferred from homology"/>
<dbReference type="PANTHER" id="PTHR33059">
    <property type="entry name" value="FCS-LIKE ZINC FINGER 5"/>
    <property type="match status" value="1"/>
</dbReference>
<evidence type="ECO:0000256" key="5">
    <source>
        <dbReference type="ARBA" id="ARBA00022771"/>
    </source>
</evidence>
<comment type="subcellular location">
    <subcellularLocation>
        <location evidence="1">Cytoplasm</location>
    </subcellularLocation>
</comment>
<evidence type="ECO:0000256" key="7">
    <source>
        <dbReference type="SAM" id="MobiDB-lite"/>
    </source>
</evidence>
<accession>A0ABQ9L0G5</accession>
<dbReference type="Proteomes" id="UP001174677">
    <property type="component" value="Chromosome 15"/>
</dbReference>
<dbReference type="Pfam" id="PF04570">
    <property type="entry name" value="zf-FLZ"/>
    <property type="match status" value="1"/>
</dbReference>
<evidence type="ECO:0000256" key="4">
    <source>
        <dbReference type="ARBA" id="ARBA00022723"/>
    </source>
</evidence>
<keyword evidence="5" id="KW-0862">Zinc</keyword>
<evidence type="ECO:0000259" key="8">
    <source>
        <dbReference type="PROSITE" id="PS51795"/>
    </source>
</evidence>
<evidence type="ECO:0000256" key="3">
    <source>
        <dbReference type="ARBA" id="ARBA00022490"/>
    </source>
</evidence>
<dbReference type="InterPro" id="IPR007650">
    <property type="entry name" value="Zf-FLZ_dom"/>
</dbReference>
<keyword evidence="5" id="KW-0863">Zinc-finger</keyword>
<feature type="compositionally biased region" description="Polar residues" evidence="7">
    <location>
        <begin position="41"/>
        <end position="51"/>
    </location>
</feature>
<reference evidence="9 10" key="1">
    <citation type="journal article" date="2023" name="Plant Biotechnol. J.">
        <title>Chromosome-level wild Hevea brasiliensis genome provides new tools for genomic-assisted breeding and valuable loci to elevate rubber yield.</title>
        <authorList>
            <person name="Cheng H."/>
            <person name="Song X."/>
            <person name="Hu Y."/>
            <person name="Wu T."/>
            <person name="Yang Q."/>
            <person name="An Z."/>
            <person name="Feng S."/>
            <person name="Deng Z."/>
            <person name="Wu W."/>
            <person name="Zeng X."/>
            <person name="Tu M."/>
            <person name="Wang X."/>
            <person name="Huang H."/>
        </authorList>
    </citation>
    <scope>NUCLEOTIDE SEQUENCE [LARGE SCALE GENOMIC DNA]</scope>
    <source>
        <strain evidence="9">MT/VB/25A 57/8</strain>
    </source>
</reference>
<dbReference type="PROSITE" id="PS51795">
    <property type="entry name" value="ZF_FLZ"/>
    <property type="match status" value="1"/>
</dbReference>
<comment type="caution">
    <text evidence="9">The sequence shown here is derived from an EMBL/GenBank/DDBJ whole genome shotgun (WGS) entry which is preliminary data.</text>
</comment>
<evidence type="ECO:0000313" key="10">
    <source>
        <dbReference type="Proteomes" id="UP001174677"/>
    </source>
</evidence>
<keyword evidence="3" id="KW-0963">Cytoplasm</keyword>
<keyword evidence="4" id="KW-0479">Metal-binding</keyword>
<protein>
    <recommendedName>
        <fullName evidence="8">FLZ-type domain-containing protein</fullName>
    </recommendedName>
</protein>
<comment type="similarity">
    <text evidence="2">Belongs to the FLZ family.</text>
</comment>
<feature type="zinc finger region" description="FLZ-type" evidence="6">
    <location>
        <begin position="94"/>
        <end position="138"/>
    </location>
</feature>
<dbReference type="PANTHER" id="PTHR33059:SF76">
    <property type="entry name" value="FCS-LIKE ZINC FINGER 7"/>
    <property type="match status" value="1"/>
</dbReference>
<feature type="region of interest" description="Disordered" evidence="7">
    <location>
        <begin position="37"/>
        <end position="57"/>
    </location>
</feature>
<feature type="domain" description="FLZ-type" evidence="8">
    <location>
        <begin position="94"/>
        <end position="138"/>
    </location>
</feature>
<sequence>MSSKRSRDVRSSSQGEIGLLSHIQPIESPVAFFGRKRPAPITNSNSMTVKDSQPPVLAEKQRTRQCRIFTFGSPIREKNDALPKNKKPGQGFGEFLNACFLCKKKLEEGQDLYMYGYLGAFCSPECREDQMGLDGFEKEIAKESSTRLKTGGKLFIKDVPKLGFRR</sequence>
<evidence type="ECO:0000256" key="2">
    <source>
        <dbReference type="ARBA" id="ARBA00009374"/>
    </source>
</evidence>
<gene>
    <name evidence="9" type="ORF">P3X46_027636</name>
</gene>
<name>A0ABQ9L0G5_HEVBR</name>
<organism evidence="9 10">
    <name type="scientific">Hevea brasiliensis</name>
    <name type="common">Para rubber tree</name>
    <name type="synonym">Siphonia brasiliensis</name>
    <dbReference type="NCBI Taxonomy" id="3981"/>
    <lineage>
        <taxon>Eukaryota</taxon>
        <taxon>Viridiplantae</taxon>
        <taxon>Streptophyta</taxon>
        <taxon>Embryophyta</taxon>
        <taxon>Tracheophyta</taxon>
        <taxon>Spermatophyta</taxon>
        <taxon>Magnoliopsida</taxon>
        <taxon>eudicotyledons</taxon>
        <taxon>Gunneridae</taxon>
        <taxon>Pentapetalae</taxon>
        <taxon>rosids</taxon>
        <taxon>fabids</taxon>
        <taxon>Malpighiales</taxon>
        <taxon>Euphorbiaceae</taxon>
        <taxon>Crotonoideae</taxon>
        <taxon>Micrandreae</taxon>
        <taxon>Hevea</taxon>
    </lineage>
</organism>
<evidence type="ECO:0000256" key="1">
    <source>
        <dbReference type="ARBA" id="ARBA00004496"/>
    </source>
</evidence>
<evidence type="ECO:0000256" key="6">
    <source>
        <dbReference type="PROSITE-ProRule" id="PRU01131"/>
    </source>
</evidence>